<evidence type="ECO:0000313" key="2">
    <source>
        <dbReference type="EMBL" id="JAS43765.1"/>
    </source>
</evidence>
<dbReference type="AlphaFoldDB" id="A0A1B6F0Q1"/>
<dbReference type="InterPro" id="IPR000477">
    <property type="entry name" value="RT_dom"/>
</dbReference>
<accession>A0A1B6F0Q1</accession>
<name>A0A1B6F0Q1_9HEMI</name>
<protein>
    <recommendedName>
        <fullName evidence="1">Reverse transcriptase domain-containing protein</fullName>
    </recommendedName>
</protein>
<sequence>MSALNHLVSRAKDAIDSKELVLCAFLDIEGAFDISHDVIVRAARERGANHALCRWLDARLCCRSIRATLIDETLEVSVVKGCPQGVLLWNLAVDRLLTQITSTGTDIQGYADDIVILVRG</sequence>
<reference evidence="2" key="1">
    <citation type="submission" date="2015-11" db="EMBL/GenBank/DDBJ databases">
        <title>De novo transcriptome assembly of four potential Pierce s Disease insect vectors from Arizona vineyards.</title>
        <authorList>
            <person name="Tassone E.E."/>
        </authorList>
    </citation>
    <scope>NUCLEOTIDE SEQUENCE</scope>
</reference>
<feature type="non-terminal residue" evidence="2">
    <location>
        <position position="120"/>
    </location>
</feature>
<organism evidence="2">
    <name type="scientific">Cuerna arida</name>
    <dbReference type="NCBI Taxonomy" id="1464854"/>
    <lineage>
        <taxon>Eukaryota</taxon>
        <taxon>Metazoa</taxon>
        <taxon>Ecdysozoa</taxon>
        <taxon>Arthropoda</taxon>
        <taxon>Hexapoda</taxon>
        <taxon>Insecta</taxon>
        <taxon>Pterygota</taxon>
        <taxon>Neoptera</taxon>
        <taxon>Paraneoptera</taxon>
        <taxon>Hemiptera</taxon>
        <taxon>Auchenorrhyncha</taxon>
        <taxon>Membracoidea</taxon>
        <taxon>Cicadellidae</taxon>
        <taxon>Cicadellinae</taxon>
        <taxon>Proconiini</taxon>
        <taxon>Cuerna</taxon>
    </lineage>
</organism>
<evidence type="ECO:0000259" key="1">
    <source>
        <dbReference type="Pfam" id="PF00078"/>
    </source>
</evidence>
<dbReference type="Pfam" id="PF00078">
    <property type="entry name" value="RVT_1"/>
    <property type="match status" value="1"/>
</dbReference>
<proteinExistence type="predicted"/>
<feature type="domain" description="Reverse transcriptase" evidence="1">
    <location>
        <begin position="16"/>
        <end position="119"/>
    </location>
</feature>
<gene>
    <name evidence="2" type="ORF">g.36877</name>
</gene>
<dbReference type="EMBL" id="GECZ01026004">
    <property type="protein sequence ID" value="JAS43765.1"/>
    <property type="molecule type" value="Transcribed_RNA"/>
</dbReference>